<dbReference type="InterPro" id="IPR003051">
    <property type="entry name" value="GPCR_2_CRF_rcpt"/>
</dbReference>
<dbReference type="GO" id="GO:0005886">
    <property type="term" value="C:plasma membrane"/>
    <property type="evidence" value="ECO:0007669"/>
    <property type="project" value="UniProtKB-SubCell"/>
</dbReference>
<evidence type="ECO:0000256" key="4">
    <source>
        <dbReference type="ARBA" id="ARBA00022692"/>
    </source>
</evidence>
<evidence type="ECO:0000259" key="16">
    <source>
        <dbReference type="PROSITE" id="PS50261"/>
    </source>
</evidence>
<dbReference type="AlphaFoldDB" id="A0A8C4WY00"/>
<dbReference type="GO" id="GO:0017046">
    <property type="term" value="F:peptide hormone binding"/>
    <property type="evidence" value="ECO:0007669"/>
    <property type="project" value="TreeGrafter"/>
</dbReference>
<keyword evidence="8 13" id="KW-0472">Membrane</keyword>
<dbReference type="Gene3D" id="1.20.1070.10">
    <property type="entry name" value="Rhodopsin 7-helix transmembrane proteins"/>
    <property type="match status" value="1"/>
</dbReference>
<dbReference type="GO" id="GO:0008528">
    <property type="term" value="F:G protein-coupled peptide receptor activity"/>
    <property type="evidence" value="ECO:0007669"/>
    <property type="project" value="TreeGrafter"/>
</dbReference>
<evidence type="ECO:0000256" key="9">
    <source>
        <dbReference type="ARBA" id="ARBA00023157"/>
    </source>
</evidence>
<dbReference type="InterPro" id="IPR036445">
    <property type="entry name" value="GPCR_2_extracell_dom_sf"/>
</dbReference>
<dbReference type="PROSITE" id="PS50261">
    <property type="entry name" value="G_PROTEIN_RECEP_F2_4"/>
    <property type="match status" value="1"/>
</dbReference>
<dbReference type="PRINTS" id="PR01279">
    <property type="entry name" value="CRFRECEPTOR"/>
</dbReference>
<organism evidence="17 18">
    <name type="scientific">Eptatretus burgeri</name>
    <name type="common">Inshore hagfish</name>
    <dbReference type="NCBI Taxonomy" id="7764"/>
    <lineage>
        <taxon>Eukaryota</taxon>
        <taxon>Metazoa</taxon>
        <taxon>Chordata</taxon>
        <taxon>Craniata</taxon>
        <taxon>Vertebrata</taxon>
        <taxon>Cyclostomata</taxon>
        <taxon>Myxini</taxon>
        <taxon>Myxiniformes</taxon>
        <taxon>Myxinidae</taxon>
        <taxon>Eptatretinae</taxon>
        <taxon>Eptatretus</taxon>
    </lineage>
</organism>
<evidence type="ECO:0000256" key="6">
    <source>
        <dbReference type="ARBA" id="ARBA00022989"/>
    </source>
</evidence>
<keyword evidence="4 13" id="KW-0812">Transmembrane</keyword>
<protein>
    <submittedName>
        <fullName evidence="17">Corticotropin releasing hormone receptor 2</fullName>
    </submittedName>
</protein>
<evidence type="ECO:0000256" key="8">
    <source>
        <dbReference type="ARBA" id="ARBA00023136"/>
    </source>
</evidence>
<dbReference type="PRINTS" id="PR00249">
    <property type="entry name" value="GPCRSECRETIN"/>
</dbReference>
<evidence type="ECO:0000256" key="10">
    <source>
        <dbReference type="ARBA" id="ARBA00023170"/>
    </source>
</evidence>
<keyword evidence="6 13" id="KW-1133">Transmembrane helix</keyword>
<evidence type="ECO:0000256" key="5">
    <source>
        <dbReference type="ARBA" id="ARBA00022729"/>
    </source>
</evidence>
<dbReference type="GO" id="GO:0007166">
    <property type="term" value="P:cell surface receptor signaling pathway"/>
    <property type="evidence" value="ECO:0007669"/>
    <property type="project" value="InterPro"/>
</dbReference>
<feature type="transmembrane region" description="Helical" evidence="13">
    <location>
        <begin position="124"/>
        <end position="144"/>
    </location>
</feature>
<keyword evidence="12" id="KW-0807">Transducer</keyword>
<dbReference type="GeneTree" id="ENSGT00940000156795"/>
<dbReference type="PROSITE" id="PS00649">
    <property type="entry name" value="G_PROTEIN_RECEP_F2_1"/>
    <property type="match status" value="1"/>
</dbReference>
<reference evidence="17" key="2">
    <citation type="submission" date="2025-09" db="UniProtKB">
        <authorList>
            <consortium name="Ensembl"/>
        </authorList>
    </citation>
    <scope>IDENTIFICATION</scope>
</reference>
<evidence type="ECO:0000313" key="17">
    <source>
        <dbReference type="Ensembl" id="ENSEBUP00000018546.1"/>
    </source>
</evidence>
<dbReference type="GO" id="GO:0043404">
    <property type="term" value="F:corticotropin-releasing hormone receptor activity"/>
    <property type="evidence" value="ECO:0007669"/>
    <property type="project" value="TreeGrafter"/>
</dbReference>
<reference evidence="17" key="1">
    <citation type="submission" date="2025-08" db="UniProtKB">
        <authorList>
            <consortium name="Ensembl"/>
        </authorList>
    </citation>
    <scope>IDENTIFICATION</scope>
</reference>
<feature type="domain" description="G-protein coupled receptors family 2 profile 2" evidence="16">
    <location>
        <begin position="119"/>
        <end position="354"/>
    </location>
</feature>
<dbReference type="InterPro" id="IPR017981">
    <property type="entry name" value="GPCR_2-like_7TM"/>
</dbReference>
<feature type="transmembrane region" description="Helical" evidence="13">
    <location>
        <begin position="309"/>
        <end position="329"/>
    </location>
</feature>
<keyword evidence="10" id="KW-0675">Receptor</keyword>
<name>A0A8C4WY00_EPTBU</name>
<keyword evidence="9" id="KW-1015">Disulfide bond</keyword>
<dbReference type="OMA" id="WGCPAIC"/>
<dbReference type="GO" id="GO:0007188">
    <property type="term" value="P:adenylate cyclase-modulating G protein-coupled receptor signaling pathway"/>
    <property type="evidence" value="ECO:0007669"/>
    <property type="project" value="TreeGrafter"/>
</dbReference>
<dbReference type="InterPro" id="IPR017983">
    <property type="entry name" value="GPCR_2_secretin-like_CS"/>
</dbReference>
<dbReference type="InterPro" id="IPR001879">
    <property type="entry name" value="GPCR_2_extracellular_dom"/>
</dbReference>
<dbReference type="Proteomes" id="UP000694388">
    <property type="component" value="Unplaced"/>
</dbReference>
<dbReference type="Pfam" id="PF00002">
    <property type="entry name" value="7tm_2"/>
    <property type="match status" value="1"/>
</dbReference>
<evidence type="ECO:0000256" key="1">
    <source>
        <dbReference type="ARBA" id="ARBA00004651"/>
    </source>
</evidence>
<dbReference type="PANTHER" id="PTHR45620">
    <property type="entry name" value="PDF RECEPTOR-LIKE PROTEIN-RELATED"/>
    <property type="match status" value="1"/>
</dbReference>
<keyword evidence="3" id="KW-1003">Cell membrane</keyword>
<evidence type="ECO:0000256" key="12">
    <source>
        <dbReference type="ARBA" id="ARBA00023224"/>
    </source>
</evidence>
<evidence type="ECO:0000313" key="18">
    <source>
        <dbReference type="Proteomes" id="UP000694388"/>
    </source>
</evidence>
<evidence type="ECO:0000256" key="14">
    <source>
        <dbReference type="SAM" id="SignalP"/>
    </source>
</evidence>
<keyword evidence="5 14" id="KW-0732">Signal</keyword>
<evidence type="ECO:0000256" key="11">
    <source>
        <dbReference type="ARBA" id="ARBA00023180"/>
    </source>
</evidence>
<keyword evidence="18" id="KW-1185">Reference proteome</keyword>
<dbReference type="Gene3D" id="4.10.1240.10">
    <property type="entry name" value="GPCR, family 2, extracellular hormone receptor domain"/>
    <property type="match status" value="1"/>
</dbReference>
<feature type="domain" description="G-protein coupled receptors family 2 profile 1" evidence="15">
    <location>
        <begin position="31"/>
        <end position="107"/>
    </location>
</feature>
<evidence type="ECO:0000256" key="7">
    <source>
        <dbReference type="ARBA" id="ARBA00023040"/>
    </source>
</evidence>
<comment type="subcellular location">
    <subcellularLocation>
        <location evidence="1">Cell membrane</location>
        <topology evidence="1">Multi-pass membrane protein</topology>
    </subcellularLocation>
</comment>
<dbReference type="Ensembl" id="ENSEBUT00000019122.1">
    <property type="protein sequence ID" value="ENSEBUP00000018546.1"/>
    <property type="gene ID" value="ENSEBUG00000011576.1"/>
</dbReference>
<sequence length="354" mass="41211">MHCPSQPRCAILPQVLVVLLSVSGWNTRAKACSGIDLENITGLFCNITWDKIGTCWPSSSAGLTVVQPCPNYFNGIYYDTSKNAYRDCLGNGSWAQRSNYSLCQEIFDNKKVSYHDKVALIINYLGHCISLMTLMTAFLIFWCLRSIRCLRNAIHWHLLATFILRNLTWFLLRLIDPKTQDQNKPWCRLIITLFNYFQVTNFFWMFVEGCYLHTAIVMTYSTNKLHKWLFICIGWFIPAPISIIWALAKLKYRDEKCWFGKLDYIDFIYQGPIILVLLVNFLFLFNIVRILMTKLRASTTSETIQYRKVVKATLVLLPLLGITYMLFFINPKEEGTSHIIFVYINSFFMSFQVS</sequence>
<keyword evidence="11" id="KW-0325">Glycoprotein</keyword>
<evidence type="ECO:0000259" key="15">
    <source>
        <dbReference type="PROSITE" id="PS50227"/>
    </source>
</evidence>
<dbReference type="Pfam" id="PF02793">
    <property type="entry name" value="HRM"/>
    <property type="match status" value="1"/>
</dbReference>
<keyword evidence="7" id="KW-0297">G-protein coupled receptor</keyword>
<dbReference type="SMART" id="SM00008">
    <property type="entry name" value="HormR"/>
    <property type="match status" value="1"/>
</dbReference>
<feature type="signal peptide" evidence="14">
    <location>
        <begin position="1"/>
        <end position="31"/>
    </location>
</feature>
<dbReference type="SUPFAM" id="SSF111418">
    <property type="entry name" value="Hormone receptor domain"/>
    <property type="match status" value="1"/>
</dbReference>
<dbReference type="InterPro" id="IPR000832">
    <property type="entry name" value="GPCR_2_secretin-like"/>
</dbReference>
<feature type="transmembrane region" description="Helical" evidence="13">
    <location>
        <begin position="156"/>
        <end position="175"/>
    </location>
</feature>
<dbReference type="PROSITE" id="PS50227">
    <property type="entry name" value="G_PROTEIN_RECEP_F2_3"/>
    <property type="match status" value="1"/>
</dbReference>
<evidence type="ECO:0000256" key="3">
    <source>
        <dbReference type="ARBA" id="ARBA00022475"/>
    </source>
</evidence>
<accession>A0A8C4WY00</accession>
<feature type="transmembrane region" description="Helical" evidence="13">
    <location>
        <begin position="267"/>
        <end position="288"/>
    </location>
</feature>
<proteinExistence type="inferred from homology"/>
<evidence type="ECO:0000256" key="2">
    <source>
        <dbReference type="ARBA" id="ARBA00005314"/>
    </source>
</evidence>
<feature type="chain" id="PRO_5034274235" evidence="14">
    <location>
        <begin position="32"/>
        <end position="354"/>
    </location>
</feature>
<dbReference type="InterPro" id="IPR050332">
    <property type="entry name" value="GPCR_2"/>
</dbReference>
<feature type="transmembrane region" description="Helical" evidence="13">
    <location>
        <begin position="228"/>
        <end position="247"/>
    </location>
</feature>
<dbReference type="PANTHER" id="PTHR45620:SF15">
    <property type="entry name" value="DIURETIC HORMONE 44 RECEPTOR 1-RELATED"/>
    <property type="match status" value="1"/>
</dbReference>
<dbReference type="GO" id="GO:0015056">
    <property type="term" value="F:corticotrophin-releasing factor receptor activity"/>
    <property type="evidence" value="ECO:0007669"/>
    <property type="project" value="TreeGrafter"/>
</dbReference>
<evidence type="ECO:0000256" key="13">
    <source>
        <dbReference type="SAM" id="Phobius"/>
    </source>
</evidence>
<comment type="similarity">
    <text evidence="2">Belongs to the G-protein coupled receptor 2 family.</text>
</comment>